<feature type="domain" description="Alpha-glycerophosphate oxidase C-terminal" evidence="7">
    <location>
        <begin position="377"/>
        <end position="486"/>
    </location>
</feature>
<evidence type="ECO:0000313" key="8">
    <source>
        <dbReference type="EMBL" id="EKS37018.1"/>
    </source>
</evidence>
<comment type="similarity">
    <text evidence="2">Belongs to the FAD-dependent glycerol-3-phosphate dehydrogenase family.</text>
</comment>
<keyword evidence="3" id="KW-0285">Flavoprotein</keyword>
<dbReference type="Gene3D" id="6.10.250.1890">
    <property type="match status" value="1"/>
</dbReference>
<dbReference type="Gene3D" id="3.30.9.10">
    <property type="entry name" value="D-Amino Acid Oxidase, subunit A, domain 2"/>
    <property type="match status" value="1"/>
</dbReference>
<comment type="caution">
    <text evidence="8">The sequence shown here is derived from an EMBL/GenBank/DDBJ whole genome shotgun (WGS) entry which is preliminary data.</text>
</comment>
<accession>K8PF53</accession>
<dbReference type="NCBIfam" id="NF008899">
    <property type="entry name" value="PRK12266.1"/>
    <property type="match status" value="1"/>
</dbReference>
<dbReference type="EMBL" id="AGWX01000004">
    <property type="protein sequence ID" value="EKS37018.1"/>
    <property type="molecule type" value="Genomic_DNA"/>
</dbReference>
<evidence type="ECO:0000256" key="5">
    <source>
        <dbReference type="ARBA" id="ARBA00023002"/>
    </source>
</evidence>
<dbReference type="InterPro" id="IPR006076">
    <property type="entry name" value="FAD-dep_OxRdtase"/>
</dbReference>
<dbReference type="Gene3D" id="3.50.50.60">
    <property type="entry name" value="FAD/NAD(P)-binding domain"/>
    <property type="match status" value="1"/>
</dbReference>
<dbReference type="GO" id="GO:0046168">
    <property type="term" value="P:glycerol-3-phosphate catabolic process"/>
    <property type="evidence" value="ECO:0007669"/>
    <property type="project" value="TreeGrafter"/>
</dbReference>
<dbReference type="Gene3D" id="1.10.8.870">
    <property type="entry name" value="Alpha-glycerophosphate oxidase, cap domain"/>
    <property type="match status" value="1"/>
</dbReference>
<dbReference type="InterPro" id="IPR036188">
    <property type="entry name" value="FAD/NAD-bd_sf"/>
</dbReference>
<evidence type="ECO:0000259" key="6">
    <source>
        <dbReference type="Pfam" id="PF01266"/>
    </source>
</evidence>
<dbReference type="PATRIC" id="fig|883078.3.peg.3551"/>
<dbReference type="InterPro" id="IPR000447">
    <property type="entry name" value="G3P_DH_FAD-dep"/>
</dbReference>
<organism evidence="8 9">
    <name type="scientific">Afipia broomeae ATCC 49717</name>
    <dbReference type="NCBI Taxonomy" id="883078"/>
    <lineage>
        <taxon>Bacteria</taxon>
        <taxon>Pseudomonadati</taxon>
        <taxon>Pseudomonadota</taxon>
        <taxon>Alphaproteobacteria</taxon>
        <taxon>Hyphomicrobiales</taxon>
        <taxon>Nitrobacteraceae</taxon>
        <taxon>Afipia</taxon>
    </lineage>
</organism>
<keyword evidence="5" id="KW-0560">Oxidoreductase</keyword>
<gene>
    <name evidence="8" type="ORF">HMPREF9695_03436</name>
</gene>
<dbReference type="Pfam" id="PF01266">
    <property type="entry name" value="DAO"/>
    <property type="match status" value="1"/>
</dbReference>
<dbReference type="Proteomes" id="UP000001096">
    <property type="component" value="Unassembled WGS sequence"/>
</dbReference>
<dbReference type="InterPro" id="IPR031656">
    <property type="entry name" value="DAO_C"/>
</dbReference>
<dbReference type="HOGENOM" id="CLU_015740_5_0_5"/>
<dbReference type="PRINTS" id="PR01001">
    <property type="entry name" value="FADG3PDH"/>
</dbReference>
<dbReference type="PANTHER" id="PTHR11985">
    <property type="entry name" value="GLYCEROL-3-PHOSPHATE DEHYDROGENASE"/>
    <property type="match status" value="1"/>
</dbReference>
<protein>
    <recommendedName>
        <fullName evidence="10">Glycerol-3-phosphate dehydrogenase</fullName>
    </recommendedName>
</protein>
<keyword evidence="4" id="KW-0274">FAD</keyword>
<dbReference type="Pfam" id="PF16901">
    <property type="entry name" value="DAO_C"/>
    <property type="match status" value="1"/>
</dbReference>
<evidence type="ECO:0008006" key="10">
    <source>
        <dbReference type="Google" id="ProtNLM"/>
    </source>
</evidence>
<evidence type="ECO:0000256" key="4">
    <source>
        <dbReference type="ARBA" id="ARBA00022827"/>
    </source>
</evidence>
<sequence>MIAIGDHRGMADVDIAIIGGGLNGTSIARDAAGRGLRVALFEQTDLGNGAAAAAPHLMHGNFIDLERGNALRVRAALAERDIALRNAPQLVRPARFVLPVHSDERPPAMLRGGLFVYSRLAARSPLPRSEVLDLTIHEAGHPLNRSLGLALAYSDCTVDESRLVVLNAVDAAARGAAIRTGARCVWAERSEVWRLAVVNRGQRETVTARALVNASGAWTRPVAETVLHLPAVQASFAKVSQIVVRRMFDGDDVYVLQNDDRRMVYAIPFHRDFTLIGTSERSFTGDPAMTSAGADDIAYLCAAASRYFRVRIEAADVVHAMAGCNATGHRDGIVKLGRKSRKAPLLTMIGGATTSARRRAEIALARLASFLKMPPSWTADEPLPGGDFSWDAFDDQVDSARKRWPFLSEHHARRLIASYGTRTERILGAAKSMDDLGPRFGDDLTGAEVEYLMKEEFARFADDILWRRSKLGLTMPRQDREALETFMAAA</sequence>
<name>K8PF53_9BRAD</name>
<feature type="domain" description="FAD dependent oxidoreductase" evidence="6">
    <location>
        <begin position="14"/>
        <end position="339"/>
    </location>
</feature>
<comment type="cofactor">
    <cofactor evidence="1">
        <name>FAD</name>
        <dbReference type="ChEBI" id="CHEBI:57692"/>
    </cofactor>
</comment>
<evidence type="ECO:0000259" key="7">
    <source>
        <dbReference type="Pfam" id="PF16901"/>
    </source>
</evidence>
<dbReference type="AlphaFoldDB" id="K8PF53"/>
<dbReference type="GO" id="GO:0004368">
    <property type="term" value="F:glycerol-3-phosphate dehydrogenase (quinone) activity"/>
    <property type="evidence" value="ECO:0007669"/>
    <property type="project" value="InterPro"/>
</dbReference>
<dbReference type="eggNOG" id="COG0578">
    <property type="taxonomic scope" value="Bacteria"/>
</dbReference>
<dbReference type="InterPro" id="IPR038299">
    <property type="entry name" value="DAO_C_sf"/>
</dbReference>
<evidence type="ECO:0000256" key="2">
    <source>
        <dbReference type="ARBA" id="ARBA00007330"/>
    </source>
</evidence>
<evidence type="ECO:0000256" key="3">
    <source>
        <dbReference type="ARBA" id="ARBA00022630"/>
    </source>
</evidence>
<evidence type="ECO:0000313" key="9">
    <source>
        <dbReference type="Proteomes" id="UP000001096"/>
    </source>
</evidence>
<keyword evidence="9" id="KW-1185">Reference proteome</keyword>
<dbReference type="NCBIfam" id="NF009906">
    <property type="entry name" value="PRK13369.1"/>
    <property type="match status" value="1"/>
</dbReference>
<dbReference type="SUPFAM" id="SSF51905">
    <property type="entry name" value="FAD/NAD(P)-binding domain"/>
    <property type="match status" value="1"/>
</dbReference>
<dbReference type="PANTHER" id="PTHR11985:SF15">
    <property type="entry name" value="GLYCEROL-3-PHOSPHATE DEHYDROGENASE, MITOCHONDRIAL"/>
    <property type="match status" value="1"/>
</dbReference>
<reference evidence="8 9" key="1">
    <citation type="submission" date="2012-04" db="EMBL/GenBank/DDBJ databases">
        <title>The Genome Sequence of Afipia broomeae ATCC 49717.</title>
        <authorList>
            <consortium name="The Broad Institute Genome Sequencing Platform"/>
            <person name="Earl A."/>
            <person name="Ward D."/>
            <person name="Feldgarden M."/>
            <person name="Gevers D."/>
            <person name="Huys G."/>
            <person name="Walker B."/>
            <person name="Young S.K."/>
            <person name="Zeng Q."/>
            <person name="Gargeya S."/>
            <person name="Fitzgerald M."/>
            <person name="Haas B."/>
            <person name="Abouelleil A."/>
            <person name="Alvarado L."/>
            <person name="Arachchi H.M."/>
            <person name="Berlin A."/>
            <person name="Chapman S.B."/>
            <person name="Goldberg J."/>
            <person name="Griggs A."/>
            <person name="Gujja S."/>
            <person name="Hansen M."/>
            <person name="Howarth C."/>
            <person name="Imamovic A."/>
            <person name="Larimer J."/>
            <person name="McCowen C."/>
            <person name="Montmayeur A."/>
            <person name="Murphy C."/>
            <person name="Neiman D."/>
            <person name="Pearson M."/>
            <person name="Priest M."/>
            <person name="Roberts A."/>
            <person name="Saif S."/>
            <person name="Shea T."/>
            <person name="Sisk P."/>
            <person name="Sykes S."/>
            <person name="Wortman J."/>
            <person name="Nusbaum C."/>
            <person name="Birren B."/>
        </authorList>
    </citation>
    <scope>NUCLEOTIDE SEQUENCE [LARGE SCALE GENOMIC DNA]</scope>
    <source>
        <strain evidence="8 9">ATCC 49717</strain>
    </source>
</reference>
<evidence type="ECO:0000256" key="1">
    <source>
        <dbReference type="ARBA" id="ARBA00001974"/>
    </source>
</evidence>
<proteinExistence type="inferred from homology"/>